<protein>
    <submittedName>
        <fullName evidence="1">Uncharacterized protein</fullName>
    </submittedName>
</protein>
<keyword evidence="2" id="KW-1185">Reference proteome</keyword>
<dbReference type="RefSeq" id="WP_188772709.1">
    <property type="nucleotide sequence ID" value="NZ_BMHK01000031.1"/>
</dbReference>
<reference evidence="1" key="2">
    <citation type="submission" date="2020-09" db="EMBL/GenBank/DDBJ databases">
        <authorList>
            <person name="Sun Q."/>
            <person name="Zhou Y."/>
        </authorList>
    </citation>
    <scope>NUCLEOTIDE SEQUENCE</scope>
    <source>
        <strain evidence="1">CGMCC 1.15095</strain>
    </source>
</reference>
<comment type="caution">
    <text evidence="1">The sequence shown here is derived from an EMBL/GenBank/DDBJ whole genome shotgun (WGS) entry which is preliminary data.</text>
</comment>
<gene>
    <name evidence="1" type="ORF">GCM10011494_33100</name>
</gene>
<dbReference type="EMBL" id="BMHK01000031">
    <property type="protein sequence ID" value="GGC11682.1"/>
    <property type="molecule type" value="Genomic_DNA"/>
</dbReference>
<evidence type="ECO:0000313" key="2">
    <source>
        <dbReference type="Proteomes" id="UP000608154"/>
    </source>
</evidence>
<name>A0A916X5X3_9SPHN</name>
<proteinExistence type="predicted"/>
<accession>A0A916X5X3</accession>
<dbReference type="Proteomes" id="UP000608154">
    <property type="component" value="Unassembled WGS sequence"/>
</dbReference>
<dbReference type="AlphaFoldDB" id="A0A916X5X3"/>
<evidence type="ECO:0000313" key="1">
    <source>
        <dbReference type="EMBL" id="GGC11682.1"/>
    </source>
</evidence>
<reference evidence="1" key="1">
    <citation type="journal article" date="2014" name="Int. J. Syst. Evol. Microbiol.">
        <title>Complete genome sequence of Corynebacterium casei LMG S-19264T (=DSM 44701T), isolated from a smear-ripened cheese.</title>
        <authorList>
            <consortium name="US DOE Joint Genome Institute (JGI-PGF)"/>
            <person name="Walter F."/>
            <person name="Albersmeier A."/>
            <person name="Kalinowski J."/>
            <person name="Ruckert C."/>
        </authorList>
    </citation>
    <scope>NUCLEOTIDE SEQUENCE</scope>
    <source>
        <strain evidence="1">CGMCC 1.15095</strain>
    </source>
</reference>
<organism evidence="1 2">
    <name type="scientific">Novosphingobium endophyticum</name>
    <dbReference type="NCBI Taxonomy" id="1955250"/>
    <lineage>
        <taxon>Bacteria</taxon>
        <taxon>Pseudomonadati</taxon>
        <taxon>Pseudomonadota</taxon>
        <taxon>Alphaproteobacteria</taxon>
        <taxon>Sphingomonadales</taxon>
        <taxon>Sphingomonadaceae</taxon>
        <taxon>Novosphingobium</taxon>
    </lineage>
</organism>
<sequence length="61" mass="6428">MLIQALVWRSLQFAGDYIAAFDGTGGVGVIDGRDGAEPQHVAGQLLVVLRLRHGTDNGAHS</sequence>